<feature type="domain" description="S-adenosylmethionine-dependent methyltransferase Rv2258c-like winged HTH" evidence="1">
    <location>
        <begin position="20"/>
        <end position="86"/>
    </location>
</feature>
<gene>
    <name evidence="2" type="ORF">GCM10023215_65790</name>
</gene>
<protein>
    <submittedName>
        <fullName evidence="2">Class I SAM-dependent methyltransferase</fullName>
    </submittedName>
</protein>
<dbReference type="GO" id="GO:0008168">
    <property type="term" value="F:methyltransferase activity"/>
    <property type="evidence" value="ECO:0007669"/>
    <property type="project" value="UniProtKB-KW"/>
</dbReference>
<keyword evidence="2" id="KW-0489">Methyltransferase</keyword>
<dbReference type="EMBL" id="BAABIC010000038">
    <property type="protein sequence ID" value="GAA4713616.1"/>
    <property type="molecule type" value="Genomic_DNA"/>
</dbReference>
<dbReference type="Gene3D" id="1.10.10.10">
    <property type="entry name" value="Winged helix-like DNA-binding domain superfamily/Winged helix DNA-binding domain"/>
    <property type="match status" value="1"/>
</dbReference>
<keyword evidence="3" id="KW-1185">Reference proteome</keyword>
<dbReference type="PANTHER" id="PTHR45128:SF2">
    <property type="entry name" value="METHYLTRANSFERASE DOMAIN-CONTAINING PROTEIN"/>
    <property type="match status" value="1"/>
</dbReference>
<dbReference type="SUPFAM" id="SSF46785">
    <property type="entry name" value="Winged helix' DNA-binding domain"/>
    <property type="match status" value="1"/>
</dbReference>
<dbReference type="InterPro" id="IPR048711">
    <property type="entry name" value="WHD_Rv2258c"/>
</dbReference>
<dbReference type="GO" id="GO:0032259">
    <property type="term" value="P:methylation"/>
    <property type="evidence" value="ECO:0007669"/>
    <property type="project" value="UniProtKB-KW"/>
</dbReference>
<proteinExistence type="predicted"/>
<dbReference type="Pfam" id="PF13489">
    <property type="entry name" value="Methyltransf_23"/>
    <property type="match status" value="1"/>
</dbReference>
<keyword evidence="2" id="KW-0808">Transferase</keyword>
<dbReference type="Proteomes" id="UP001500325">
    <property type="component" value="Unassembled WGS sequence"/>
</dbReference>
<dbReference type="SUPFAM" id="SSF53335">
    <property type="entry name" value="S-adenosyl-L-methionine-dependent methyltransferases"/>
    <property type="match status" value="1"/>
</dbReference>
<dbReference type="InterPro" id="IPR029063">
    <property type="entry name" value="SAM-dependent_MTases_sf"/>
</dbReference>
<name>A0ABP8XUV2_9PSEU</name>
<evidence type="ECO:0000259" key="1">
    <source>
        <dbReference type="Pfam" id="PF21320"/>
    </source>
</evidence>
<dbReference type="InterPro" id="IPR036390">
    <property type="entry name" value="WH_DNA-bd_sf"/>
</dbReference>
<dbReference type="PANTHER" id="PTHR45128">
    <property type="entry name" value="METHYLTRANSFERASE TYPE 11"/>
    <property type="match status" value="1"/>
</dbReference>
<comment type="caution">
    <text evidence="2">The sequence shown here is derived from an EMBL/GenBank/DDBJ whole genome shotgun (WGS) entry which is preliminary data.</text>
</comment>
<dbReference type="InterPro" id="IPR036388">
    <property type="entry name" value="WH-like_DNA-bd_sf"/>
</dbReference>
<organism evidence="2 3">
    <name type="scientific">Pseudonocardia yuanmonensis</name>
    <dbReference type="NCBI Taxonomy" id="1095914"/>
    <lineage>
        <taxon>Bacteria</taxon>
        <taxon>Bacillati</taxon>
        <taxon>Actinomycetota</taxon>
        <taxon>Actinomycetes</taxon>
        <taxon>Pseudonocardiales</taxon>
        <taxon>Pseudonocardiaceae</taxon>
        <taxon>Pseudonocardia</taxon>
    </lineage>
</organism>
<dbReference type="InterPro" id="IPR053173">
    <property type="entry name" value="SAM-binding_MTase"/>
</dbReference>
<sequence length="337" mass="34535">MLAFAEKVGTDQSVALGAALAYVGDRLGLWSALAGSGPVTAAELAARTGLAERYLREWLSAQTAAGYLDHAAGRFTLPPERAAVLADEDSPAAMAGGFEFAAALWAGTDRLAEAFRTGAGIAWGDQDERLAGAVDRCFRADYRGELLTTWLPALDGVVDRLRAGARVLDVGCGFGSATGLLAEAFPQSTVHGVDPHEPSVRAAEKAASGRASFAVGGATDYPADGWDLICFFDALHDMGDPVGAARHAREALAPGGTVLLVEPGAGDALDENLNPIGLTYYAASTAFCVPGALSQAGTALGAQAGGAGLTAVLEEAGFTQVRVAVRDPLHLVLEARA</sequence>
<evidence type="ECO:0000313" key="3">
    <source>
        <dbReference type="Proteomes" id="UP001500325"/>
    </source>
</evidence>
<dbReference type="Gene3D" id="3.40.50.150">
    <property type="entry name" value="Vaccinia Virus protein VP39"/>
    <property type="match status" value="1"/>
</dbReference>
<dbReference type="CDD" id="cd02440">
    <property type="entry name" value="AdoMet_MTases"/>
    <property type="match status" value="1"/>
</dbReference>
<accession>A0ABP8XUV2</accession>
<dbReference type="Pfam" id="PF21320">
    <property type="entry name" value="WHD_Rv2258c"/>
    <property type="match status" value="1"/>
</dbReference>
<reference evidence="3" key="1">
    <citation type="journal article" date="2019" name="Int. J. Syst. Evol. Microbiol.">
        <title>The Global Catalogue of Microorganisms (GCM) 10K type strain sequencing project: providing services to taxonomists for standard genome sequencing and annotation.</title>
        <authorList>
            <consortium name="The Broad Institute Genomics Platform"/>
            <consortium name="The Broad Institute Genome Sequencing Center for Infectious Disease"/>
            <person name="Wu L."/>
            <person name="Ma J."/>
        </authorList>
    </citation>
    <scope>NUCLEOTIDE SEQUENCE [LARGE SCALE GENOMIC DNA]</scope>
    <source>
        <strain evidence="3">JCM 18055</strain>
    </source>
</reference>
<evidence type="ECO:0000313" key="2">
    <source>
        <dbReference type="EMBL" id="GAA4713616.1"/>
    </source>
</evidence>